<organism evidence="1 2">
    <name type="scientific">Sphingomonas aurantiaca</name>
    <dbReference type="NCBI Taxonomy" id="185949"/>
    <lineage>
        <taxon>Bacteria</taxon>
        <taxon>Pseudomonadati</taxon>
        <taxon>Pseudomonadota</taxon>
        <taxon>Alphaproteobacteria</taxon>
        <taxon>Sphingomonadales</taxon>
        <taxon>Sphingomonadaceae</taxon>
        <taxon>Sphingomonas</taxon>
    </lineage>
</organism>
<protein>
    <submittedName>
        <fullName evidence="1">Uncharacterized protein</fullName>
    </submittedName>
</protein>
<sequence>MTQVFEAAALFPVPGYFGPLTPQG</sequence>
<evidence type="ECO:0000313" key="2">
    <source>
        <dbReference type="Proteomes" id="UP000326857"/>
    </source>
</evidence>
<reference evidence="1 2" key="1">
    <citation type="submission" date="2019-09" db="EMBL/GenBank/DDBJ databases">
        <authorList>
            <person name="Dittami M. S."/>
        </authorList>
    </citation>
    <scope>NUCLEOTIDE SEQUENCE [LARGE SCALE GENOMIC DNA]</scope>
    <source>
        <strain evidence="1">SPHINGO391</strain>
    </source>
</reference>
<proteinExistence type="predicted"/>
<name>A0A5E8AJE9_9SPHN</name>
<accession>A0A5E8AJE9</accession>
<dbReference type="EMBL" id="CABVLI010000047">
    <property type="protein sequence ID" value="VVT29778.1"/>
    <property type="molecule type" value="Genomic_DNA"/>
</dbReference>
<gene>
    <name evidence="1" type="ORF">SPHINGO391_510174</name>
</gene>
<dbReference type="Proteomes" id="UP000326857">
    <property type="component" value="Unassembled WGS sequence"/>
</dbReference>
<dbReference type="AlphaFoldDB" id="A0A5E8AJE9"/>
<evidence type="ECO:0000313" key="1">
    <source>
        <dbReference type="EMBL" id="VVT29778.1"/>
    </source>
</evidence>